<dbReference type="GO" id="GO:0005829">
    <property type="term" value="C:cytosol"/>
    <property type="evidence" value="ECO:0007669"/>
    <property type="project" value="TreeGrafter"/>
</dbReference>
<reference evidence="11" key="1">
    <citation type="journal article" date="2020" name="mSystems">
        <title>Genome- and Community-Level Interaction Insights into Carbon Utilization and Element Cycling Functions of Hydrothermarchaeota in Hydrothermal Sediment.</title>
        <authorList>
            <person name="Zhou Z."/>
            <person name="Liu Y."/>
            <person name="Xu W."/>
            <person name="Pan J."/>
            <person name="Luo Z.H."/>
            <person name="Li M."/>
        </authorList>
    </citation>
    <scope>NUCLEOTIDE SEQUENCE [LARGE SCALE GENOMIC DNA]</scope>
    <source>
        <strain evidence="11">SpSt-716</strain>
    </source>
</reference>
<comment type="similarity">
    <text evidence="1 10">Belongs to the class-I aminoacyl-tRNA synthetase family.</text>
</comment>
<name>A0A7V3YL86_9BACT</name>
<dbReference type="NCBIfam" id="TIGR00233">
    <property type="entry name" value="trpS"/>
    <property type="match status" value="1"/>
</dbReference>
<dbReference type="GO" id="GO:0004830">
    <property type="term" value="F:tryptophan-tRNA ligase activity"/>
    <property type="evidence" value="ECO:0007669"/>
    <property type="project" value="UniProtKB-UniRule"/>
</dbReference>
<dbReference type="InterPro" id="IPR001412">
    <property type="entry name" value="aa-tRNA-synth_I_CS"/>
</dbReference>
<comment type="catalytic activity">
    <reaction evidence="8">
        <text>tRNA(Trp) + L-tryptophan + ATP = L-tryptophyl-tRNA(Trp) + AMP + diphosphate + H(+)</text>
        <dbReference type="Rhea" id="RHEA:24080"/>
        <dbReference type="Rhea" id="RHEA-COMP:9671"/>
        <dbReference type="Rhea" id="RHEA-COMP:9705"/>
        <dbReference type="ChEBI" id="CHEBI:15378"/>
        <dbReference type="ChEBI" id="CHEBI:30616"/>
        <dbReference type="ChEBI" id="CHEBI:33019"/>
        <dbReference type="ChEBI" id="CHEBI:57912"/>
        <dbReference type="ChEBI" id="CHEBI:78442"/>
        <dbReference type="ChEBI" id="CHEBI:78535"/>
        <dbReference type="ChEBI" id="CHEBI:456215"/>
        <dbReference type="EC" id="6.1.1.2"/>
    </reaction>
</comment>
<keyword evidence="3 10" id="KW-0436">Ligase</keyword>
<gene>
    <name evidence="11" type="primary">trpS</name>
    <name evidence="11" type="ORF">ENU96_03380</name>
</gene>
<dbReference type="InterPro" id="IPR002305">
    <property type="entry name" value="aa-tRNA-synth_Ic"/>
</dbReference>
<evidence type="ECO:0000256" key="7">
    <source>
        <dbReference type="ARBA" id="ARBA00023146"/>
    </source>
</evidence>
<evidence type="ECO:0000256" key="1">
    <source>
        <dbReference type="ARBA" id="ARBA00005594"/>
    </source>
</evidence>
<dbReference type="AlphaFoldDB" id="A0A7V3YL86"/>
<dbReference type="PANTHER" id="PTHR43766">
    <property type="entry name" value="TRYPTOPHAN--TRNA LIGASE, MITOCHONDRIAL"/>
    <property type="match status" value="1"/>
</dbReference>
<keyword evidence="5 10" id="KW-0067">ATP-binding</keyword>
<dbReference type="CDD" id="cd00806">
    <property type="entry name" value="TrpRS_core"/>
    <property type="match status" value="1"/>
</dbReference>
<proteinExistence type="inferred from homology"/>
<evidence type="ECO:0000256" key="2">
    <source>
        <dbReference type="ARBA" id="ARBA00013161"/>
    </source>
</evidence>
<dbReference type="GO" id="GO:0005524">
    <property type="term" value="F:ATP binding"/>
    <property type="evidence" value="ECO:0007669"/>
    <property type="project" value="UniProtKB-KW"/>
</dbReference>
<keyword evidence="7 10" id="KW-0030">Aminoacyl-tRNA synthetase</keyword>
<evidence type="ECO:0000256" key="9">
    <source>
        <dbReference type="NCBIfam" id="TIGR00233"/>
    </source>
</evidence>
<accession>A0A7V3YL86</accession>
<dbReference type="Pfam" id="PF00579">
    <property type="entry name" value="tRNA-synt_1b"/>
    <property type="match status" value="1"/>
</dbReference>
<dbReference type="GO" id="GO:0006436">
    <property type="term" value="P:tryptophanyl-tRNA aminoacylation"/>
    <property type="evidence" value="ECO:0007669"/>
    <property type="project" value="UniProtKB-UniRule"/>
</dbReference>
<evidence type="ECO:0000256" key="4">
    <source>
        <dbReference type="ARBA" id="ARBA00022741"/>
    </source>
</evidence>
<evidence type="ECO:0000256" key="10">
    <source>
        <dbReference type="RuleBase" id="RU363036"/>
    </source>
</evidence>
<sequence length="333" mass="37923">MTGRERIFSGMRPTGRMHIGHYFGVLRNWVRLQHEYECIFGVADWHALTTSFENTKDLEIHMIDMVTDWLSVGIDPQKCLLMVQSLVPEHAELHLLFSMITPVGWLERNPVLKQQLQDMGLKEAVGYGHLGYPVLMASDILIYKASKVPVGEDQVPHIEITREIARRFNSLYALVFPEPQALLTDSPRILGIDGRKMSKSLGNQIGLSEPPGEIRRKVLAMFTDPEKIRRNDPGHPERCNVFTFHRATGNARVEEIERDCRSGALGCVTCKQELAEHLIQFLEAIAPHRGEYEGKQELVREILVEGSRRARLLARETLEEARRAMGIHYGVAR</sequence>
<evidence type="ECO:0000256" key="5">
    <source>
        <dbReference type="ARBA" id="ARBA00022840"/>
    </source>
</evidence>
<dbReference type="InterPro" id="IPR050203">
    <property type="entry name" value="Trp-tRNA_synthetase"/>
</dbReference>
<comment type="caution">
    <text evidence="11">The sequence shown here is derived from an EMBL/GenBank/DDBJ whole genome shotgun (WGS) entry which is preliminary data.</text>
</comment>
<dbReference type="InterPro" id="IPR014729">
    <property type="entry name" value="Rossmann-like_a/b/a_fold"/>
</dbReference>
<organism evidence="11">
    <name type="scientific">Candidatus Caldatribacterium californiense</name>
    <dbReference type="NCBI Taxonomy" id="1454726"/>
    <lineage>
        <taxon>Bacteria</taxon>
        <taxon>Pseudomonadati</taxon>
        <taxon>Atribacterota</taxon>
        <taxon>Atribacteria</taxon>
        <taxon>Atribacterales</taxon>
        <taxon>Candidatus Caldatribacteriaceae</taxon>
        <taxon>Candidatus Caldatribacterium</taxon>
    </lineage>
</organism>
<dbReference type="PANTHER" id="PTHR43766:SF1">
    <property type="entry name" value="TRYPTOPHAN--TRNA LIGASE, MITOCHONDRIAL"/>
    <property type="match status" value="1"/>
</dbReference>
<evidence type="ECO:0000313" key="11">
    <source>
        <dbReference type="EMBL" id="HGI74707.1"/>
    </source>
</evidence>
<dbReference type="InterPro" id="IPR002306">
    <property type="entry name" value="Trp-tRNA-ligase"/>
</dbReference>
<protein>
    <recommendedName>
        <fullName evidence="2 9">Tryptophan--tRNA ligase</fullName>
        <ecNumber evidence="2 9">6.1.1.2</ecNumber>
    </recommendedName>
</protein>
<keyword evidence="4 10" id="KW-0547">Nucleotide-binding</keyword>
<dbReference type="Gene3D" id="1.10.240.10">
    <property type="entry name" value="Tyrosyl-Transfer RNA Synthetase"/>
    <property type="match status" value="1"/>
</dbReference>
<dbReference type="Gene3D" id="3.40.50.620">
    <property type="entry name" value="HUPs"/>
    <property type="match status" value="1"/>
</dbReference>
<keyword evidence="6 10" id="KW-0648">Protein biosynthesis</keyword>
<dbReference type="SUPFAM" id="SSF52374">
    <property type="entry name" value="Nucleotidylyl transferase"/>
    <property type="match status" value="1"/>
</dbReference>
<dbReference type="PRINTS" id="PR01039">
    <property type="entry name" value="TRNASYNTHTRP"/>
</dbReference>
<evidence type="ECO:0000256" key="3">
    <source>
        <dbReference type="ARBA" id="ARBA00022598"/>
    </source>
</evidence>
<evidence type="ECO:0000256" key="6">
    <source>
        <dbReference type="ARBA" id="ARBA00022917"/>
    </source>
</evidence>
<dbReference type="PROSITE" id="PS00178">
    <property type="entry name" value="AA_TRNA_LIGASE_I"/>
    <property type="match status" value="1"/>
</dbReference>
<dbReference type="EMBL" id="DTEN01000132">
    <property type="protein sequence ID" value="HGI74707.1"/>
    <property type="molecule type" value="Genomic_DNA"/>
</dbReference>
<dbReference type="EC" id="6.1.1.2" evidence="2 9"/>
<dbReference type="FunFam" id="1.10.240.10:FF:000005">
    <property type="entry name" value="Tryptophan--tRNA ligase"/>
    <property type="match status" value="1"/>
</dbReference>
<evidence type="ECO:0000256" key="8">
    <source>
        <dbReference type="ARBA" id="ARBA00049929"/>
    </source>
</evidence>